<gene>
    <name evidence="3" type="ORF">A2V49_00555</name>
</gene>
<feature type="repeat" description="TPR" evidence="1">
    <location>
        <begin position="27"/>
        <end position="60"/>
    </location>
</feature>
<keyword evidence="1" id="KW-0802">TPR repeat</keyword>
<dbReference type="InterPro" id="IPR019734">
    <property type="entry name" value="TPR_rpt"/>
</dbReference>
<feature type="transmembrane region" description="Helical" evidence="2">
    <location>
        <begin position="6"/>
        <end position="26"/>
    </location>
</feature>
<evidence type="ECO:0000256" key="1">
    <source>
        <dbReference type="PROSITE-ProRule" id="PRU00339"/>
    </source>
</evidence>
<dbReference type="Proteomes" id="UP000178615">
    <property type="component" value="Unassembled WGS sequence"/>
</dbReference>
<dbReference type="PROSITE" id="PS50005">
    <property type="entry name" value="TPR"/>
    <property type="match status" value="1"/>
</dbReference>
<evidence type="ECO:0000313" key="4">
    <source>
        <dbReference type="Proteomes" id="UP000178615"/>
    </source>
</evidence>
<proteinExistence type="predicted"/>
<evidence type="ECO:0000256" key="2">
    <source>
        <dbReference type="SAM" id="Phobius"/>
    </source>
</evidence>
<organism evidence="3 4">
    <name type="scientific">candidate division WWE3 bacterium RBG_19FT_COMBO_34_6</name>
    <dbReference type="NCBI Taxonomy" id="1802612"/>
    <lineage>
        <taxon>Bacteria</taxon>
        <taxon>Katanobacteria</taxon>
    </lineage>
</organism>
<evidence type="ECO:0000313" key="3">
    <source>
        <dbReference type="EMBL" id="OGC46524.1"/>
    </source>
</evidence>
<reference evidence="3 4" key="1">
    <citation type="journal article" date="2016" name="Nat. Commun.">
        <title>Thousands of microbial genomes shed light on interconnected biogeochemical processes in an aquifer system.</title>
        <authorList>
            <person name="Anantharaman K."/>
            <person name="Brown C.T."/>
            <person name="Hug L.A."/>
            <person name="Sharon I."/>
            <person name="Castelle C.J."/>
            <person name="Probst A.J."/>
            <person name="Thomas B.C."/>
            <person name="Singh A."/>
            <person name="Wilkins M.J."/>
            <person name="Karaoz U."/>
            <person name="Brodie E.L."/>
            <person name="Williams K.H."/>
            <person name="Hubbard S.S."/>
            <person name="Banfield J.F."/>
        </authorList>
    </citation>
    <scope>NUCLEOTIDE SEQUENCE [LARGE SCALE GENOMIC DNA]</scope>
</reference>
<keyword evidence="2" id="KW-0472">Membrane</keyword>
<keyword evidence="2" id="KW-1133">Transmembrane helix</keyword>
<name>A0A1F4UNJ8_UNCKA</name>
<protein>
    <submittedName>
        <fullName evidence="3">Uncharacterized protein</fullName>
    </submittedName>
</protein>
<dbReference type="EMBL" id="MEUV01000001">
    <property type="protein sequence ID" value="OGC46524.1"/>
    <property type="molecule type" value="Genomic_DNA"/>
</dbReference>
<sequence>MKKAILIFIIFFIYVYLNNIYIKLFIADSYFILAKNSTSSGDYVKSIKYINTAIQNNPQEPTYHRESAKIRLTGLQNFEVESKNYIGYKKKILKELVKARELNRYNLATIRNSIPLYYFLTIKDLNRSGSKDNIDEQYLQITKEFFSGLKNLYPNDLGLFVDVAKYEKKLGLTEDFNYSLSVIIKLRPDIVTWNENLR</sequence>
<accession>A0A1F4UNJ8</accession>
<comment type="caution">
    <text evidence="3">The sequence shown here is derived from an EMBL/GenBank/DDBJ whole genome shotgun (WGS) entry which is preliminary data.</text>
</comment>
<keyword evidence="2" id="KW-0812">Transmembrane</keyword>
<dbReference type="AlphaFoldDB" id="A0A1F4UNJ8"/>